<keyword evidence="4" id="KW-0812">Transmembrane</keyword>
<feature type="region of interest" description="Disordered" evidence="3">
    <location>
        <begin position="249"/>
        <end position="275"/>
    </location>
</feature>
<dbReference type="InterPro" id="IPR001107">
    <property type="entry name" value="Band_7"/>
</dbReference>
<name>A0A0J1K074_9GAMM</name>
<comment type="caution">
    <text evidence="6">The sequence shown here is derived from an EMBL/GenBank/DDBJ whole genome shotgun (WGS) entry which is preliminary data.</text>
</comment>
<dbReference type="PANTHER" id="PTHR10264">
    <property type="entry name" value="BAND 7 PROTEIN-RELATED"/>
    <property type="match status" value="1"/>
</dbReference>
<organism evidence="6 7">
    <name type="scientific">Photobacterium ganghwense</name>
    <dbReference type="NCBI Taxonomy" id="320778"/>
    <lineage>
        <taxon>Bacteria</taxon>
        <taxon>Pseudomonadati</taxon>
        <taxon>Pseudomonadota</taxon>
        <taxon>Gammaproteobacteria</taxon>
        <taxon>Vibrionales</taxon>
        <taxon>Vibrionaceae</taxon>
        <taxon>Photobacterium</taxon>
    </lineage>
</organism>
<reference evidence="6 7" key="1">
    <citation type="submission" date="2015-05" db="EMBL/GenBank/DDBJ databases">
        <title>Photobacterium galathea sp. nov.</title>
        <authorList>
            <person name="Machado H."/>
            <person name="Gram L."/>
        </authorList>
    </citation>
    <scope>NUCLEOTIDE SEQUENCE [LARGE SCALE GENOMIC DNA]</scope>
    <source>
        <strain evidence="6 7">DSM 22954</strain>
    </source>
</reference>
<dbReference type="PATRIC" id="fig|320778.3.peg.2935"/>
<dbReference type="RefSeq" id="WP_047885766.1">
    <property type="nucleotide sequence ID" value="NZ_CP071326.1"/>
</dbReference>
<evidence type="ECO:0000259" key="5">
    <source>
        <dbReference type="SMART" id="SM00244"/>
    </source>
</evidence>
<keyword evidence="4" id="KW-1133">Transmembrane helix</keyword>
<dbReference type="Proteomes" id="UP000035909">
    <property type="component" value="Unassembled WGS sequence"/>
</dbReference>
<dbReference type="SMART" id="SM00244">
    <property type="entry name" value="PHB"/>
    <property type="match status" value="1"/>
</dbReference>
<dbReference type="InterPro" id="IPR043202">
    <property type="entry name" value="Band-7_stomatin-like"/>
</dbReference>
<evidence type="ECO:0000256" key="2">
    <source>
        <dbReference type="ARBA" id="ARBA00008164"/>
    </source>
</evidence>
<dbReference type="PRINTS" id="PR00721">
    <property type="entry name" value="STOMATIN"/>
</dbReference>
<dbReference type="InterPro" id="IPR001972">
    <property type="entry name" value="Stomatin_HflK_fam"/>
</dbReference>
<dbReference type="FunFam" id="3.30.479.30:FF:000004">
    <property type="entry name" value="Putative membrane protease family, stomatin"/>
    <property type="match status" value="1"/>
</dbReference>
<dbReference type="PANTHER" id="PTHR10264:SF19">
    <property type="entry name" value="AT06885P-RELATED"/>
    <property type="match status" value="1"/>
</dbReference>
<dbReference type="CDD" id="cd08826">
    <property type="entry name" value="SPFH_eoslipins_u1"/>
    <property type="match status" value="1"/>
</dbReference>
<dbReference type="Pfam" id="PF01145">
    <property type="entry name" value="Band_7"/>
    <property type="match status" value="1"/>
</dbReference>
<feature type="transmembrane region" description="Helical" evidence="4">
    <location>
        <begin position="31"/>
        <end position="53"/>
    </location>
</feature>
<accession>A0A0J1K074</accession>
<feature type="transmembrane region" description="Helical" evidence="4">
    <location>
        <begin position="6"/>
        <end position="24"/>
    </location>
</feature>
<dbReference type="Gene3D" id="3.30.479.30">
    <property type="entry name" value="Band 7 domain"/>
    <property type="match status" value="1"/>
</dbReference>
<dbReference type="GO" id="GO:0005886">
    <property type="term" value="C:plasma membrane"/>
    <property type="evidence" value="ECO:0007669"/>
    <property type="project" value="InterPro"/>
</dbReference>
<proteinExistence type="inferred from homology"/>
<evidence type="ECO:0000256" key="3">
    <source>
        <dbReference type="SAM" id="MobiDB-lite"/>
    </source>
</evidence>
<dbReference type="EMBL" id="LDOU01000015">
    <property type="protein sequence ID" value="KLV07872.1"/>
    <property type="molecule type" value="Genomic_DNA"/>
</dbReference>
<evidence type="ECO:0000313" key="6">
    <source>
        <dbReference type="EMBL" id="KLV07872.1"/>
    </source>
</evidence>
<keyword evidence="7" id="KW-1185">Reference proteome</keyword>
<dbReference type="GO" id="GO:0098552">
    <property type="term" value="C:side of membrane"/>
    <property type="evidence" value="ECO:0007669"/>
    <property type="project" value="UniProtKB-ARBA"/>
</dbReference>
<gene>
    <name evidence="6" type="ORF">ABT57_13470</name>
</gene>
<dbReference type="Gene3D" id="6.10.250.2090">
    <property type="match status" value="1"/>
</dbReference>
<evidence type="ECO:0000256" key="4">
    <source>
        <dbReference type="SAM" id="Phobius"/>
    </source>
</evidence>
<dbReference type="AlphaFoldDB" id="A0A0J1K074"/>
<dbReference type="InterPro" id="IPR036013">
    <property type="entry name" value="Band_7/SPFH_dom_sf"/>
</dbReference>
<sequence length="275" mass="30924">MITYSFATVIVLILVLIISMFKVLREYERAVVFLLGRFYQVKGPGLIIIIPIIQQMVRVDLRTIVLDVPTQDLITRDNVSVKVNAVVYFRVVEPKMAINNVENYLEATSQLSQTTLRSVLGQHELDELLSARDELNKDLQSILDQHTDNWGIKVANVEIKHVDLDESMVRALARQAEAERSRRAKVIHATGELEASAKLKEAAEVLNQAPNAVQLRYMQTLTEISNDRTTTIVFPMPIDLLDKAARMMKKSPECQSGGGDTKTDSDILDSSNQMD</sequence>
<evidence type="ECO:0000313" key="7">
    <source>
        <dbReference type="Proteomes" id="UP000035909"/>
    </source>
</evidence>
<evidence type="ECO:0000256" key="1">
    <source>
        <dbReference type="ARBA" id="ARBA00004167"/>
    </source>
</evidence>
<dbReference type="STRING" id="320778.ABT57_13470"/>
<keyword evidence="4" id="KW-0472">Membrane</keyword>
<comment type="subcellular location">
    <subcellularLocation>
        <location evidence="1">Membrane</location>
        <topology evidence="1">Single-pass membrane protein</topology>
    </subcellularLocation>
</comment>
<comment type="similarity">
    <text evidence="2">Belongs to the band 7/mec-2 family.</text>
</comment>
<protein>
    <recommendedName>
        <fullName evidence="5">Band 7 domain-containing protein</fullName>
    </recommendedName>
</protein>
<dbReference type="SUPFAM" id="SSF117892">
    <property type="entry name" value="Band 7/SPFH domain"/>
    <property type="match status" value="1"/>
</dbReference>
<feature type="domain" description="Band 7" evidence="5">
    <location>
        <begin position="19"/>
        <end position="176"/>
    </location>
</feature>